<keyword evidence="3" id="KW-1185">Reference proteome</keyword>
<dbReference type="Proteomes" id="UP000004995">
    <property type="component" value="Unassembled WGS sequence"/>
</dbReference>
<sequence length="179" mass="18264">MAARQDVGAVASTGPSTPCTRARDAMPLAVAAAIRVPRRRAGRARPVPDNGPAEIAAVFTDDYTPLPYGLPPPDSSPRSRAAAAVRPLAAASARLEPSIPSPSSASTSSSLPSIPSLASISHSARIRPPQPGTSILRRAALICAPYRTEMADGASDPVASSRRRPTAVGADGVGIQRAS</sequence>
<dbReference type="EMBL" id="AGNK02006051">
    <property type="status" value="NOT_ANNOTATED_CDS"/>
    <property type="molecule type" value="Genomic_DNA"/>
</dbReference>
<dbReference type="AlphaFoldDB" id="K4AFQ8"/>
<reference evidence="2" key="2">
    <citation type="submission" date="2018-08" db="UniProtKB">
        <authorList>
            <consortium name="EnsemblPlants"/>
        </authorList>
    </citation>
    <scope>IDENTIFICATION</scope>
    <source>
        <strain evidence="2">Yugu1</strain>
    </source>
</reference>
<dbReference type="HOGENOM" id="CLU_1505941_0_0_1"/>
<feature type="region of interest" description="Disordered" evidence="1">
    <location>
        <begin position="66"/>
        <end position="114"/>
    </location>
</feature>
<dbReference type="Gramene" id="KQK91632">
    <property type="protein sequence ID" value="KQK91632"/>
    <property type="gene ID" value="SETIT_037715mg"/>
</dbReference>
<feature type="region of interest" description="Disordered" evidence="1">
    <location>
        <begin position="151"/>
        <end position="179"/>
    </location>
</feature>
<accession>K4AFQ8</accession>
<organism evidence="2 3">
    <name type="scientific">Setaria italica</name>
    <name type="common">Foxtail millet</name>
    <name type="synonym">Panicum italicum</name>
    <dbReference type="NCBI Taxonomy" id="4555"/>
    <lineage>
        <taxon>Eukaryota</taxon>
        <taxon>Viridiplantae</taxon>
        <taxon>Streptophyta</taxon>
        <taxon>Embryophyta</taxon>
        <taxon>Tracheophyta</taxon>
        <taxon>Spermatophyta</taxon>
        <taxon>Magnoliopsida</taxon>
        <taxon>Liliopsida</taxon>
        <taxon>Poales</taxon>
        <taxon>Poaceae</taxon>
        <taxon>PACMAD clade</taxon>
        <taxon>Panicoideae</taxon>
        <taxon>Panicodae</taxon>
        <taxon>Paniceae</taxon>
        <taxon>Cenchrinae</taxon>
        <taxon>Setaria</taxon>
    </lineage>
</organism>
<evidence type="ECO:0000256" key="1">
    <source>
        <dbReference type="SAM" id="MobiDB-lite"/>
    </source>
</evidence>
<feature type="compositionally biased region" description="Low complexity" evidence="1">
    <location>
        <begin position="76"/>
        <end position="114"/>
    </location>
</feature>
<evidence type="ECO:0000313" key="2">
    <source>
        <dbReference type="EnsemblPlants" id="KQK91632"/>
    </source>
</evidence>
<dbReference type="InParanoid" id="K4AFQ8"/>
<dbReference type="EnsemblPlants" id="KQK91632">
    <property type="protein sequence ID" value="KQK91632"/>
    <property type="gene ID" value="SETIT_037715mg"/>
</dbReference>
<proteinExistence type="predicted"/>
<reference evidence="3" key="1">
    <citation type="journal article" date="2012" name="Nat. Biotechnol.">
        <title>Reference genome sequence of the model plant Setaria.</title>
        <authorList>
            <person name="Bennetzen J.L."/>
            <person name="Schmutz J."/>
            <person name="Wang H."/>
            <person name="Percifield R."/>
            <person name="Hawkins J."/>
            <person name="Pontaroli A.C."/>
            <person name="Estep M."/>
            <person name="Feng L."/>
            <person name="Vaughn J.N."/>
            <person name="Grimwood J."/>
            <person name="Jenkins J."/>
            <person name="Barry K."/>
            <person name="Lindquist E."/>
            <person name="Hellsten U."/>
            <person name="Deshpande S."/>
            <person name="Wang X."/>
            <person name="Wu X."/>
            <person name="Mitros T."/>
            <person name="Triplett J."/>
            <person name="Yang X."/>
            <person name="Ye C.Y."/>
            <person name="Mauro-Herrera M."/>
            <person name="Wang L."/>
            <person name="Li P."/>
            <person name="Sharma M."/>
            <person name="Sharma R."/>
            <person name="Ronald P.C."/>
            <person name="Panaud O."/>
            <person name="Kellogg E.A."/>
            <person name="Brutnell T.P."/>
            <person name="Doust A.N."/>
            <person name="Tuskan G.A."/>
            <person name="Rokhsar D."/>
            <person name="Devos K.M."/>
        </authorList>
    </citation>
    <scope>NUCLEOTIDE SEQUENCE [LARGE SCALE GENOMIC DNA]</scope>
    <source>
        <strain evidence="3">cv. Yugu1</strain>
    </source>
</reference>
<feature type="region of interest" description="Disordered" evidence="1">
    <location>
        <begin position="1"/>
        <end position="23"/>
    </location>
</feature>
<name>K4AFQ8_SETIT</name>
<evidence type="ECO:0000313" key="3">
    <source>
        <dbReference type="Proteomes" id="UP000004995"/>
    </source>
</evidence>
<protein>
    <submittedName>
        <fullName evidence="2">Uncharacterized protein</fullName>
    </submittedName>
</protein>